<dbReference type="AlphaFoldDB" id="A0A1T1DPL9"/>
<organism evidence="1 2">
    <name type="scientific">Leptospira kirschneri serovar Pomona</name>
    <dbReference type="NCBI Taxonomy" id="561005"/>
    <lineage>
        <taxon>Bacteria</taxon>
        <taxon>Pseudomonadati</taxon>
        <taxon>Spirochaetota</taxon>
        <taxon>Spirochaetia</taxon>
        <taxon>Leptospirales</taxon>
        <taxon>Leptospiraceae</taxon>
        <taxon>Leptospira</taxon>
    </lineage>
</organism>
<dbReference type="Proteomes" id="UP000191008">
    <property type="component" value="Unassembled WGS sequence"/>
</dbReference>
<gene>
    <name evidence="1" type="ORF">B1J93_08935</name>
</gene>
<name>A0A1T1DPL9_9LEPT</name>
<accession>A0A1T1DPL9</accession>
<dbReference type="EMBL" id="MVIT01000062">
    <property type="protein sequence ID" value="OOV42821.1"/>
    <property type="molecule type" value="Genomic_DNA"/>
</dbReference>
<sequence>MNQIFWRQNISGSKMIWIFMEFFVLNSFCNEQKKDSRFFDLYCFRYFTFLKNLKVGFYRVFHMQNPCFIKIKITRSG</sequence>
<reference evidence="1 2" key="1">
    <citation type="submission" date="2017-02" db="EMBL/GenBank/DDBJ databases">
        <title>Comparative genomic analysis of Brazilian Leptospira kirschneri strains of different serogroups.</title>
        <authorList>
            <person name="Moreno L.Z."/>
            <person name="Miraglia F."/>
            <person name="Kremer F.S."/>
            <person name="Eslabao M.R."/>
            <person name="Lilenbaum W."/>
            <person name="Dellagostin O.A."/>
            <person name="Moreno A.M."/>
        </authorList>
    </citation>
    <scope>NUCLEOTIDE SEQUENCE [LARGE SCALE GENOMIC DNA]</scope>
    <source>
        <strain evidence="1 2">M110/06</strain>
    </source>
</reference>
<evidence type="ECO:0000313" key="1">
    <source>
        <dbReference type="EMBL" id="OOV42821.1"/>
    </source>
</evidence>
<comment type="caution">
    <text evidence="1">The sequence shown here is derived from an EMBL/GenBank/DDBJ whole genome shotgun (WGS) entry which is preliminary data.</text>
</comment>
<evidence type="ECO:0000313" key="2">
    <source>
        <dbReference type="Proteomes" id="UP000191008"/>
    </source>
</evidence>
<proteinExistence type="predicted"/>
<protein>
    <submittedName>
        <fullName evidence="1">Uncharacterized protein</fullName>
    </submittedName>
</protein>